<organism evidence="1 2">
    <name type="scientific">Dokdonella soli</name>
    <dbReference type="NCBI Taxonomy" id="529810"/>
    <lineage>
        <taxon>Bacteria</taxon>
        <taxon>Pseudomonadati</taxon>
        <taxon>Pseudomonadota</taxon>
        <taxon>Gammaproteobacteria</taxon>
        <taxon>Lysobacterales</taxon>
        <taxon>Rhodanobacteraceae</taxon>
        <taxon>Dokdonella</taxon>
    </lineage>
</organism>
<protein>
    <submittedName>
        <fullName evidence="1">Uncharacterized protein</fullName>
    </submittedName>
</protein>
<name>A0ABN1IDZ9_9GAMM</name>
<evidence type="ECO:0000313" key="1">
    <source>
        <dbReference type="EMBL" id="GAA0709812.1"/>
    </source>
</evidence>
<dbReference type="EMBL" id="BAAAEU010000005">
    <property type="protein sequence ID" value="GAA0709812.1"/>
    <property type="molecule type" value="Genomic_DNA"/>
</dbReference>
<comment type="caution">
    <text evidence="1">The sequence shown here is derived from an EMBL/GenBank/DDBJ whole genome shotgun (WGS) entry which is preliminary data.</text>
</comment>
<accession>A0ABN1IDZ9</accession>
<evidence type="ECO:0000313" key="2">
    <source>
        <dbReference type="Proteomes" id="UP001501523"/>
    </source>
</evidence>
<reference evidence="1 2" key="1">
    <citation type="journal article" date="2019" name="Int. J. Syst. Evol. Microbiol.">
        <title>The Global Catalogue of Microorganisms (GCM) 10K type strain sequencing project: providing services to taxonomists for standard genome sequencing and annotation.</title>
        <authorList>
            <consortium name="The Broad Institute Genomics Platform"/>
            <consortium name="The Broad Institute Genome Sequencing Center for Infectious Disease"/>
            <person name="Wu L."/>
            <person name="Ma J."/>
        </authorList>
    </citation>
    <scope>NUCLEOTIDE SEQUENCE [LARGE SCALE GENOMIC DNA]</scope>
    <source>
        <strain evidence="1 2">JCM 15421</strain>
    </source>
</reference>
<gene>
    <name evidence="1" type="ORF">GCM10009105_10540</name>
</gene>
<sequence length="69" mass="7774">MAGAEGEASARMFLRRLRKGLDEHTLSPYDFEDVIKALFEVQPIAALDELVGNGAEENYIRQRDLESGY</sequence>
<proteinExistence type="predicted"/>
<dbReference type="Proteomes" id="UP001501523">
    <property type="component" value="Unassembled WGS sequence"/>
</dbReference>
<keyword evidence="2" id="KW-1185">Reference proteome</keyword>